<evidence type="ECO:0000313" key="2">
    <source>
        <dbReference type="Proteomes" id="UP000189295"/>
    </source>
</evidence>
<evidence type="ECO:0008006" key="3">
    <source>
        <dbReference type="Google" id="ProtNLM"/>
    </source>
</evidence>
<protein>
    <recommendedName>
        <fullName evidence="3">DUF4868 domain-containing protein</fullName>
    </recommendedName>
</protein>
<name>A0A1V2K6Q8_PSECE</name>
<dbReference type="Proteomes" id="UP000189295">
    <property type="component" value="Unassembled WGS sequence"/>
</dbReference>
<organism evidence="1 2">
    <name type="scientific">Pseudomonas cedrina subsp. cedrina</name>
    <dbReference type="NCBI Taxonomy" id="76762"/>
    <lineage>
        <taxon>Bacteria</taxon>
        <taxon>Pseudomonadati</taxon>
        <taxon>Pseudomonadota</taxon>
        <taxon>Gammaproteobacteria</taxon>
        <taxon>Pseudomonadales</taxon>
        <taxon>Pseudomonadaceae</taxon>
        <taxon>Pseudomonas</taxon>
    </lineage>
</organism>
<gene>
    <name evidence="1" type="ORF">BLL36_18030</name>
</gene>
<evidence type="ECO:0000313" key="1">
    <source>
        <dbReference type="EMBL" id="ONH52776.1"/>
    </source>
</evidence>
<sequence>MMADLLALKAFDVLNSTVTLWVFKRSTRAGKIVYTGRWVETSELLDAKIKENVNAAIQSVEEIREYSLLAENNETSVLSIPADETHAGQLIQECVARDEKKVKKLKDIQNAHFYAVRLTLDDQNSLYAVKSTDDSWKLKKLAGAYRAVFKDNALDIDDTPTFNISKSIDFFIFDGDVIAKQKNKTESILSYKEAHKEDFGLLKLEPKFSSLFSSMDEIDAYVGNNKIQLRRASAIKQKAHYNNDVYIQNIRNNAVEMQLLIDFDLNGKIVPSAESCKYIFLALLNHRLFSRFSGEYYDVQNIENI</sequence>
<dbReference type="Pfam" id="PF16162">
    <property type="entry name" value="KwaB"/>
    <property type="match status" value="1"/>
</dbReference>
<dbReference type="EMBL" id="MNPW01000008">
    <property type="protein sequence ID" value="ONH52776.1"/>
    <property type="molecule type" value="Genomic_DNA"/>
</dbReference>
<accession>A0A1V2K6Q8</accession>
<dbReference type="AlphaFoldDB" id="A0A1V2K6Q8"/>
<dbReference type="InterPro" id="IPR032359">
    <property type="entry name" value="KwaB-like"/>
</dbReference>
<proteinExistence type="predicted"/>
<dbReference type="OrthoDB" id="8387556at2"/>
<reference evidence="1 2" key="1">
    <citation type="submission" date="2016-10" db="EMBL/GenBank/DDBJ databases">
        <title>Pseudomonas lactis sp. nov. and Pseudomonas paralactis sp. nov., isolated from bovine raw milk.</title>
        <authorList>
            <person name="Von Neubeck M."/>
            <person name="Huptas C."/>
            <person name="Glueck C."/>
            <person name="Krewinkel M."/>
            <person name="Stoeckel M."/>
            <person name="Stressler T."/>
            <person name="Fischer L."/>
            <person name="Hinrichs J."/>
            <person name="Scherer S."/>
            <person name="Wenning M."/>
        </authorList>
    </citation>
    <scope>NUCLEOTIDE SEQUENCE [LARGE SCALE GENOMIC DNA]</scope>
    <source>
        <strain evidence="1 2">DSM 17516</strain>
    </source>
</reference>
<comment type="caution">
    <text evidence="1">The sequence shown here is derived from an EMBL/GenBank/DDBJ whole genome shotgun (WGS) entry which is preliminary data.</text>
</comment>
<dbReference type="RefSeq" id="WP_083735300.1">
    <property type="nucleotide sequence ID" value="NZ_MNPW01000008.1"/>
</dbReference>